<dbReference type="Proteomes" id="UP001060112">
    <property type="component" value="Chromosome"/>
</dbReference>
<dbReference type="EMBL" id="CP101620">
    <property type="protein sequence ID" value="UTY40385.1"/>
    <property type="molecule type" value="Genomic_DNA"/>
</dbReference>
<dbReference type="Gene3D" id="1.10.10.10">
    <property type="entry name" value="Winged helix-like DNA-binding domain superfamily/Winged helix DNA-binding domain"/>
    <property type="match status" value="1"/>
</dbReference>
<evidence type="ECO:0000259" key="5">
    <source>
        <dbReference type="PROSITE" id="PS50931"/>
    </source>
</evidence>
<organism evidence="6 7">
    <name type="scientific">Allocoprobacillus halotolerans</name>
    <dbReference type="NCBI Taxonomy" id="2944914"/>
    <lineage>
        <taxon>Bacteria</taxon>
        <taxon>Bacillati</taxon>
        <taxon>Bacillota</taxon>
        <taxon>Erysipelotrichia</taxon>
        <taxon>Erysipelotrichales</taxon>
        <taxon>Erysipelotrichaceae</taxon>
        <taxon>Allocoprobacillus</taxon>
    </lineage>
</organism>
<sequence length="64" mass="7478">MNIQQLKCFVEVAKTLHFTKTAQNLFISQTAVTNHIKHLEETLGFDLFIRTKKNVHLTQKGEFF</sequence>
<dbReference type="RefSeq" id="WP_290141806.1">
    <property type="nucleotide sequence ID" value="NZ_CP101620.1"/>
</dbReference>
<keyword evidence="4" id="KW-0804">Transcription</keyword>
<reference evidence="6" key="1">
    <citation type="submission" date="2022-07" db="EMBL/GenBank/DDBJ databases">
        <title>Faecal culturing of patients with breast cancer.</title>
        <authorList>
            <person name="Teng N.M.Y."/>
            <person name="Kiu R."/>
            <person name="Evans R."/>
            <person name="Baker D.J."/>
            <person name="Zenner C."/>
            <person name="Robinson S.D."/>
            <person name="Hall L.J."/>
        </authorList>
    </citation>
    <scope>NUCLEOTIDE SEQUENCE</scope>
    <source>
        <strain evidence="6">LH1062</strain>
    </source>
</reference>
<dbReference type="InterPro" id="IPR000847">
    <property type="entry name" value="LysR_HTH_N"/>
</dbReference>
<keyword evidence="2" id="KW-0805">Transcription regulation</keyword>
<dbReference type="PRINTS" id="PR00039">
    <property type="entry name" value="HTHLYSR"/>
</dbReference>
<protein>
    <submittedName>
        <fullName evidence="6">LysR family transcriptional regulator</fullName>
    </submittedName>
</protein>
<gene>
    <name evidence="6" type="ORF">NMU03_06285</name>
</gene>
<dbReference type="SUPFAM" id="SSF46785">
    <property type="entry name" value="Winged helix' DNA-binding domain"/>
    <property type="match status" value="1"/>
</dbReference>
<dbReference type="PANTHER" id="PTHR30126">
    <property type="entry name" value="HTH-TYPE TRANSCRIPTIONAL REGULATOR"/>
    <property type="match status" value="1"/>
</dbReference>
<evidence type="ECO:0000313" key="6">
    <source>
        <dbReference type="EMBL" id="UTY40385.1"/>
    </source>
</evidence>
<evidence type="ECO:0000256" key="3">
    <source>
        <dbReference type="ARBA" id="ARBA00023125"/>
    </source>
</evidence>
<dbReference type="InterPro" id="IPR036388">
    <property type="entry name" value="WH-like_DNA-bd_sf"/>
</dbReference>
<proteinExistence type="inferred from homology"/>
<dbReference type="InterPro" id="IPR036390">
    <property type="entry name" value="WH_DNA-bd_sf"/>
</dbReference>
<feature type="domain" description="HTH lysR-type" evidence="5">
    <location>
        <begin position="1"/>
        <end position="58"/>
    </location>
</feature>
<keyword evidence="3" id="KW-0238">DNA-binding</keyword>
<evidence type="ECO:0000313" key="7">
    <source>
        <dbReference type="Proteomes" id="UP001060112"/>
    </source>
</evidence>
<accession>A0ABY5I5P0</accession>
<evidence type="ECO:0000256" key="4">
    <source>
        <dbReference type="ARBA" id="ARBA00023163"/>
    </source>
</evidence>
<name>A0ABY5I5P0_9FIRM</name>
<dbReference type="PANTHER" id="PTHR30126:SF40">
    <property type="entry name" value="HTH-TYPE TRANSCRIPTIONAL REGULATOR GLTR"/>
    <property type="match status" value="1"/>
</dbReference>
<dbReference type="PROSITE" id="PS50931">
    <property type="entry name" value="HTH_LYSR"/>
    <property type="match status" value="1"/>
</dbReference>
<comment type="similarity">
    <text evidence="1">Belongs to the LysR transcriptional regulatory family.</text>
</comment>
<evidence type="ECO:0000256" key="1">
    <source>
        <dbReference type="ARBA" id="ARBA00009437"/>
    </source>
</evidence>
<evidence type="ECO:0000256" key="2">
    <source>
        <dbReference type="ARBA" id="ARBA00023015"/>
    </source>
</evidence>
<dbReference type="Pfam" id="PF00126">
    <property type="entry name" value="HTH_1"/>
    <property type="match status" value="1"/>
</dbReference>
<keyword evidence="7" id="KW-1185">Reference proteome</keyword>